<protein>
    <submittedName>
        <fullName evidence="2">GNAT family N-acetyltransferase</fullName>
    </submittedName>
</protein>
<dbReference type="InterPro" id="IPR000182">
    <property type="entry name" value="GNAT_dom"/>
</dbReference>
<evidence type="ECO:0000259" key="1">
    <source>
        <dbReference type="PROSITE" id="PS51186"/>
    </source>
</evidence>
<keyword evidence="3" id="KW-1185">Reference proteome</keyword>
<dbReference type="Gene3D" id="3.40.630.30">
    <property type="match status" value="1"/>
</dbReference>
<dbReference type="Proteomes" id="UP001165306">
    <property type="component" value="Unassembled WGS sequence"/>
</dbReference>
<proteinExistence type="predicted"/>
<sequence length="200" mass="23186">MEEIPPRPDVIVPGEKVYLGPIRRDLARVYQRWMNDLEVVVTLTVLRRVPLTEEDELDWFDAARRDTSSKMFTIYERPDDRPVGNIGLHEIDFQSGTSEVGIVIGERSVWGRGYATEALSLLVDYAFTVLGLNQVWLRYVAMNERARQVYDRVGFREAGRLREAVRVGQRRYDLVFMDLLAREFRSPVLAEKLRLPRDGA</sequence>
<dbReference type="Pfam" id="PF13302">
    <property type="entry name" value="Acetyltransf_3"/>
    <property type="match status" value="1"/>
</dbReference>
<dbReference type="PANTHER" id="PTHR43415:SF3">
    <property type="entry name" value="GNAT-FAMILY ACETYLTRANSFERASE"/>
    <property type="match status" value="1"/>
</dbReference>
<evidence type="ECO:0000313" key="3">
    <source>
        <dbReference type="Proteomes" id="UP001165306"/>
    </source>
</evidence>
<feature type="domain" description="N-acetyltransferase" evidence="1">
    <location>
        <begin position="27"/>
        <end position="182"/>
    </location>
</feature>
<organism evidence="2 3">
    <name type="scientific">Thermalbibacter longus</name>
    <dbReference type="NCBI Taxonomy" id="2951981"/>
    <lineage>
        <taxon>Bacteria</taxon>
        <taxon>Pseudomonadati</taxon>
        <taxon>Thermomicrobiota</taxon>
        <taxon>Thermomicrobia</taxon>
        <taxon>Thermomicrobiales</taxon>
        <taxon>Thermomicrobiaceae</taxon>
        <taxon>Thermalbibacter</taxon>
    </lineage>
</organism>
<dbReference type="EMBL" id="JAMSLR010000006">
    <property type="protein sequence ID" value="MCM8749560.1"/>
    <property type="molecule type" value="Genomic_DNA"/>
</dbReference>
<dbReference type="PROSITE" id="PS51186">
    <property type="entry name" value="GNAT"/>
    <property type="match status" value="1"/>
</dbReference>
<dbReference type="AlphaFoldDB" id="A0AA41WFQ9"/>
<name>A0AA41WFQ9_9BACT</name>
<reference evidence="2" key="1">
    <citation type="submission" date="2022-06" db="EMBL/GenBank/DDBJ databases">
        <title>CFH 74404 Thermomicrobiaceae sp.</title>
        <authorList>
            <person name="Ming H."/>
            <person name="Li W.-J."/>
            <person name="Zhao Z."/>
        </authorList>
    </citation>
    <scope>NUCLEOTIDE SEQUENCE</scope>
    <source>
        <strain evidence="2">CFH 74404</strain>
    </source>
</reference>
<evidence type="ECO:0000313" key="2">
    <source>
        <dbReference type="EMBL" id="MCM8749560.1"/>
    </source>
</evidence>
<dbReference type="SUPFAM" id="SSF55729">
    <property type="entry name" value="Acyl-CoA N-acyltransferases (Nat)"/>
    <property type="match status" value="1"/>
</dbReference>
<comment type="caution">
    <text evidence="2">The sequence shown here is derived from an EMBL/GenBank/DDBJ whole genome shotgun (WGS) entry which is preliminary data.</text>
</comment>
<dbReference type="RefSeq" id="WP_284057341.1">
    <property type="nucleotide sequence ID" value="NZ_JAMSLR010000006.1"/>
</dbReference>
<dbReference type="InterPro" id="IPR016181">
    <property type="entry name" value="Acyl_CoA_acyltransferase"/>
</dbReference>
<accession>A0AA41WFQ9</accession>
<dbReference type="GO" id="GO:0016747">
    <property type="term" value="F:acyltransferase activity, transferring groups other than amino-acyl groups"/>
    <property type="evidence" value="ECO:0007669"/>
    <property type="project" value="InterPro"/>
</dbReference>
<gene>
    <name evidence="2" type="ORF">NET02_10410</name>
</gene>
<dbReference type="PANTHER" id="PTHR43415">
    <property type="entry name" value="SPERMIDINE N(1)-ACETYLTRANSFERASE"/>
    <property type="match status" value="1"/>
</dbReference>